<feature type="region of interest" description="Disordered" evidence="1">
    <location>
        <begin position="95"/>
        <end position="117"/>
    </location>
</feature>
<protein>
    <submittedName>
        <fullName evidence="3">Uncharacterized protein</fullName>
    </submittedName>
</protein>
<dbReference type="EMBL" id="CAJNOQ010000033">
    <property type="protein sequence ID" value="CAF0744067.1"/>
    <property type="molecule type" value="Genomic_DNA"/>
</dbReference>
<reference evidence="3" key="1">
    <citation type="submission" date="2021-02" db="EMBL/GenBank/DDBJ databases">
        <authorList>
            <person name="Nowell W R."/>
        </authorList>
    </citation>
    <scope>NUCLEOTIDE SEQUENCE</scope>
</reference>
<keyword evidence="2" id="KW-1133">Transmembrane helix</keyword>
<evidence type="ECO:0000313" key="7">
    <source>
        <dbReference type="Proteomes" id="UP000663829"/>
    </source>
</evidence>
<accession>A0A813NSV2</accession>
<feature type="compositionally biased region" description="Polar residues" evidence="1">
    <location>
        <begin position="97"/>
        <end position="111"/>
    </location>
</feature>
<keyword evidence="7" id="KW-1185">Reference proteome</keyword>
<sequence length="363" mass="41507">MILMTTILMDISETNVSSTAHISLIVTQNLTTTLPTSTSTSHYHQYYYHLSVGKRVVILFGSISTLWFIMAIIFICIQSYRHFKPSKTYFRFRKQQPQHSLEQQKSSTLSNDDNDVDDERTSVYTALSYLSDKTVDVISETIRKPVSEQIPEEEEDVHTAVFGPNSNDTTLINSYNFYPSGYRNYGYSNSTLTSSIDTRTKSLYYPACRNFAYSQSTIASSIDLHEKIIAPPSTPVHTNHLSDIQTLQNVQKKLNDSTSIQSSRPLTCTTRFYNRMLKRYSTTTDTSESSLASSQITQATYISTQLPVVMVTDCDRLQTDIIELDDFEPEKDWRRAMVSELRCLLNDKMPKQHFVLSEENAVR</sequence>
<dbReference type="EMBL" id="CAJNOK010013605">
    <property type="protein sequence ID" value="CAF1187804.1"/>
    <property type="molecule type" value="Genomic_DNA"/>
</dbReference>
<gene>
    <name evidence="3" type="ORF">GPM918_LOCUS438</name>
    <name evidence="4" type="ORF">OVA965_LOCUS23384</name>
    <name evidence="5" type="ORF">SRO942_LOCUS439</name>
    <name evidence="6" type="ORF">TMI583_LOCUS24102</name>
</gene>
<organism evidence="3 7">
    <name type="scientific">Didymodactylos carnosus</name>
    <dbReference type="NCBI Taxonomy" id="1234261"/>
    <lineage>
        <taxon>Eukaryota</taxon>
        <taxon>Metazoa</taxon>
        <taxon>Spiralia</taxon>
        <taxon>Gnathifera</taxon>
        <taxon>Rotifera</taxon>
        <taxon>Eurotatoria</taxon>
        <taxon>Bdelloidea</taxon>
        <taxon>Philodinida</taxon>
        <taxon>Philodinidae</taxon>
        <taxon>Didymodactylos</taxon>
    </lineage>
</organism>
<dbReference type="AlphaFoldDB" id="A0A813NSV2"/>
<comment type="caution">
    <text evidence="3">The sequence shown here is derived from an EMBL/GenBank/DDBJ whole genome shotgun (WGS) entry which is preliminary data.</text>
</comment>
<proteinExistence type="predicted"/>
<dbReference type="Proteomes" id="UP000663829">
    <property type="component" value="Unassembled WGS sequence"/>
</dbReference>
<feature type="transmembrane region" description="Helical" evidence="2">
    <location>
        <begin position="56"/>
        <end position="77"/>
    </location>
</feature>
<evidence type="ECO:0000256" key="1">
    <source>
        <dbReference type="SAM" id="MobiDB-lite"/>
    </source>
</evidence>
<dbReference type="EMBL" id="CAJOBC010000033">
    <property type="protein sequence ID" value="CAF3522697.1"/>
    <property type="molecule type" value="Genomic_DNA"/>
</dbReference>
<keyword evidence="2" id="KW-0472">Membrane</keyword>
<dbReference type="Proteomes" id="UP000677228">
    <property type="component" value="Unassembled WGS sequence"/>
</dbReference>
<name>A0A813NSV2_9BILA</name>
<dbReference type="OrthoDB" id="10046665at2759"/>
<evidence type="ECO:0000313" key="5">
    <source>
        <dbReference type="EMBL" id="CAF3522697.1"/>
    </source>
</evidence>
<dbReference type="EMBL" id="CAJOBA010035133">
    <property type="protein sequence ID" value="CAF3998849.1"/>
    <property type="molecule type" value="Genomic_DNA"/>
</dbReference>
<dbReference type="Proteomes" id="UP000681722">
    <property type="component" value="Unassembled WGS sequence"/>
</dbReference>
<evidence type="ECO:0000313" key="4">
    <source>
        <dbReference type="EMBL" id="CAF1187804.1"/>
    </source>
</evidence>
<dbReference type="Proteomes" id="UP000682733">
    <property type="component" value="Unassembled WGS sequence"/>
</dbReference>
<evidence type="ECO:0000313" key="3">
    <source>
        <dbReference type="EMBL" id="CAF0744067.1"/>
    </source>
</evidence>
<evidence type="ECO:0000313" key="6">
    <source>
        <dbReference type="EMBL" id="CAF3998849.1"/>
    </source>
</evidence>
<keyword evidence="2" id="KW-0812">Transmembrane</keyword>
<evidence type="ECO:0000256" key="2">
    <source>
        <dbReference type="SAM" id="Phobius"/>
    </source>
</evidence>